<accession>A0A167ASF5</accession>
<name>A0A167ASF5_9BACL</name>
<dbReference type="AlphaFoldDB" id="A0A167ASF5"/>
<comment type="caution">
    <text evidence="1">The sequence shown here is derived from an EMBL/GenBank/DDBJ whole genome shotgun (WGS) entry which is preliminary data.</text>
</comment>
<proteinExistence type="predicted"/>
<dbReference type="RefSeq" id="WP_068661126.1">
    <property type="nucleotide sequence ID" value="NZ_CP017770.1"/>
</dbReference>
<evidence type="ECO:0008006" key="3">
    <source>
        <dbReference type="Google" id="ProtNLM"/>
    </source>
</evidence>
<gene>
    <name evidence="1" type="ORF">PNBC_19645</name>
</gene>
<evidence type="ECO:0000313" key="2">
    <source>
        <dbReference type="Proteomes" id="UP000077134"/>
    </source>
</evidence>
<dbReference type="KEGG" id="pcx:LPB68_16775"/>
<sequence length="365" mass="41073">MVGTIKDFYAGGNTAHGFVSLMESSLQGLDRIYILLGPSDTVKSDLIQSMAKVMTSFGYECWRIHSAADNESLDSVVIPLLKIGMIVGKDDYINNLVLTEGTLQYIDLGDACDLTFLNQQQETITRLNDQMEQIYQQAYAGFAEALRIHDEWEALYIAHMNFQEANELTNEYVDTLYGDRRLQKESRVDHRFLGAATHTGAVDYVPNLTQGLKRYLMKGRPGSGKSTMLKKIAAAGIERGFDIEIYHCGFDSNSLDMVIARDLGFAIFDSTAPHEYFPDRATDVVVDMYTRCIDPGTDEVHAEVIGVIKERYSTQMQQSIQYLTQAKAIQDELEEIYTHSLDCSIIDRIKDEIQHEITDIAALAK</sequence>
<dbReference type="EMBL" id="LSFN01000040">
    <property type="protein sequence ID" value="OAB71377.1"/>
    <property type="molecule type" value="Genomic_DNA"/>
</dbReference>
<keyword evidence="2" id="KW-1185">Reference proteome</keyword>
<dbReference type="InterPro" id="IPR027417">
    <property type="entry name" value="P-loop_NTPase"/>
</dbReference>
<organism evidence="1 2">
    <name type="scientific">Paenibacillus crassostreae</name>
    <dbReference type="NCBI Taxonomy" id="1763538"/>
    <lineage>
        <taxon>Bacteria</taxon>
        <taxon>Bacillati</taxon>
        <taxon>Bacillota</taxon>
        <taxon>Bacilli</taxon>
        <taxon>Bacillales</taxon>
        <taxon>Paenibacillaceae</taxon>
        <taxon>Paenibacillus</taxon>
    </lineage>
</organism>
<dbReference type="STRING" id="1763538.LPB68_16775"/>
<dbReference type="SUPFAM" id="SSF52540">
    <property type="entry name" value="P-loop containing nucleoside triphosphate hydrolases"/>
    <property type="match status" value="1"/>
</dbReference>
<dbReference type="Proteomes" id="UP000077134">
    <property type="component" value="Unassembled WGS sequence"/>
</dbReference>
<reference evidence="1 2" key="1">
    <citation type="submission" date="2016-02" db="EMBL/GenBank/DDBJ databases">
        <title>Paenibacillus sp. LPB0068, isolated from Crassostrea gigas.</title>
        <authorList>
            <person name="Shin S.-K."/>
            <person name="Yi H."/>
        </authorList>
    </citation>
    <scope>NUCLEOTIDE SEQUENCE [LARGE SCALE GENOMIC DNA]</scope>
    <source>
        <strain evidence="1 2">LPB0068</strain>
    </source>
</reference>
<protein>
    <recommendedName>
        <fullName evidence="3">ATPase</fullName>
    </recommendedName>
</protein>
<evidence type="ECO:0000313" key="1">
    <source>
        <dbReference type="EMBL" id="OAB71377.1"/>
    </source>
</evidence>
<dbReference type="OrthoDB" id="9781752at2"/>